<keyword evidence="4" id="KW-1185">Reference proteome</keyword>
<dbReference type="AlphaFoldDB" id="A0ABD3MPF0"/>
<evidence type="ECO:0000313" key="3">
    <source>
        <dbReference type="EMBL" id="KAL3765774.1"/>
    </source>
</evidence>
<feature type="signal peptide" evidence="2">
    <location>
        <begin position="1"/>
        <end position="24"/>
    </location>
</feature>
<feature type="compositionally biased region" description="Low complexity" evidence="1">
    <location>
        <begin position="142"/>
        <end position="190"/>
    </location>
</feature>
<sequence length="430" mass="44371">MVNKTATDLLAAVLALSACTAAQAACKVTSPICGEGSTLCPHNMCTKPDGGKCNLSGDGCLDIRWNRDGCLSPENTCGSGYCGTPPNFSDCFCDNGTCLAVGEKTPETEVVPTSIDGAVSTVASSVSATEAAVLTTIESVEGSTAATTVSSESSESAESSTAATDGNAVSTESSESYESGEGSTTATEATLDGENGGNVSTAAPDGSLTVNEPVGSVDASTEQFNGALAKSSSLIGLTVLFGVVVPHFCNCEVRSFSFKLSKRSTKRWNLANVTKNYNNLPSQWRQAHNNIARDDIRNTNTTMIATAIAVVISLLSCVQTQAVECTTTYPICGEGSTLCPHNMCAKPNGFCNRQGDGCVDIRFNRDGCLSPENTCGGGYCGTPPDFSDCACDNGTCIAVGPQNTFATTSASPSASLPKSRRNRRVPKSQL</sequence>
<accession>A0ABD3MPF0</accession>
<organism evidence="3 4">
    <name type="scientific">Cyclotella atomus</name>
    <dbReference type="NCBI Taxonomy" id="382360"/>
    <lineage>
        <taxon>Eukaryota</taxon>
        <taxon>Sar</taxon>
        <taxon>Stramenopiles</taxon>
        <taxon>Ochrophyta</taxon>
        <taxon>Bacillariophyta</taxon>
        <taxon>Coscinodiscophyceae</taxon>
        <taxon>Thalassiosirophycidae</taxon>
        <taxon>Stephanodiscales</taxon>
        <taxon>Stephanodiscaceae</taxon>
        <taxon>Cyclotella</taxon>
    </lineage>
</organism>
<gene>
    <name evidence="3" type="ORF">ACHAWO_011721</name>
</gene>
<dbReference type="EMBL" id="JALLPJ020001396">
    <property type="protein sequence ID" value="KAL3765774.1"/>
    <property type="molecule type" value="Genomic_DNA"/>
</dbReference>
<feature type="region of interest" description="Disordered" evidence="1">
    <location>
        <begin position="407"/>
        <end position="430"/>
    </location>
</feature>
<reference evidence="3 4" key="1">
    <citation type="submission" date="2024-10" db="EMBL/GenBank/DDBJ databases">
        <title>Updated reference genomes for cyclostephanoid diatoms.</title>
        <authorList>
            <person name="Roberts W.R."/>
            <person name="Alverson A.J."/>
        </authorList>
    </citation>
    <scope>NUCLEOTIDE SEQUENCE [LARGE SCALE GENOMIC DNA]</scope>
    <source>
        <strain evidence="3 4">AJA010-31</strain>
    </source>
</reference>
<feature type="region of interest" description="Disordered" evidence="1">
    <location>
        <begin position="142"/>
        <end position="214"/>
    </location>
</feature>
<proteinExistence type="predicted"/>
<dbReference type="Proteomes" id="UP001530400">
    <property type="component" value="Unassembled WGS sequence"/>
</dbReference>
<evidence type="ECO:0000256" key="1">
    <source>
        <dbReference type="SAM" id="MobiDB-lite"/>
    </source>
</evidence>
<dbReference type="PROSITE" id="PS51257">
    <property type="entry name" value="PROKAR_LIPOPROTEIN"/>
    <property type="match status" value="1"/>
</dbReference>
<feature type="compositionally biased region" description="Basic residues" evidence="1">
    <location>
        <begin position="418"/>
        <end position="430"/>
    </location>
</feature>
<evidence type="ECO:0000256" key="2">
    <source>
        <dbReference type="SAM" id="SignalP"/>
    </source>
</evidence>
<protein>
    <submittedName>
        <fullName evidence="3">Uncharacterized protein</fullName>
    </submittedName>
</protein>
<comment type="caution">
    <text evidence="3">The sequence shown here is derived from an EMBL/GenBank/DDBJ whole genome shotgun (WGS) entry which is preliminary data.</text>
</comment>
<keyword evidence="2" id="KW-0732">Signal</keyword>
<evidence type="ECO:0000313" key="4">
    <source>
        <dbReference type="Proteomes" id="UP001530400"/>
    </source>
</evidence>
<feature type="chain" id="PRO_5044818732" evidence="2">
    <location>
        <begin position="25"/>
        <end position="430"/>
    </location>
</feature>
<name>A0ABD3MPF0_9STRA</name>